<dbReference type="AlphaFoldDB" id="A0A7S2R7D8"/>
<evidence type="ECO:0000256" key="5">
    <source>
        <dbReference type="ARBA" id="ARBA00022989"/>
    </source>
</evidence>
<reference evidence="9" key="1">
    <citation type="submission" date="2021-01" db="EMBL/GenBank/DDBJ databases">
        <authorList>
            <person name="Corre E."/>
            <person name="Pelletier E."/>
            <person name="Niang G."/>
            <person name="Scheremetjew M."/>
            <person name="Finn R."/>
            <person name="Kale V."/>
            <person name="Holt S."/>
            <person name="Cochrane G."/>
            <person name="Meng A."/>
            <person name="Brown T."/>
            <person name="Cohen L."/>
        </authorList>
    </citation>
    <scope>NUCLEOTIDE SEQUENCE</scope>
    <source>
        <strain evidence="9">NY070348D</strain>
    </source>
</reference>
<keyword evidence="3" id="KW-0808">Transferase</keyword>
<keyword evidence="6 7" id="KW-0472">Membrane</keyword>
<name>A0A7S2R7D8_9STRA</name>
<dbReference type="PANTHER" id="PTHR31485">
    <property type="entry name" value="PEPTIDYL SERINE ALPHA-GALACTOSYLTRANSFERASE"/>
    <property type="match status" value="1"/>
</dbReference>
<organism evidence="9">
    <name type="scientific">Mucochytrium quahogii</name>
    <dbReference type="NCBI Taxonomy" id="96639"/>
    <lineage>
        <taxon>Eukaryota</taxon>
        <taxon>Sar</taxon>
        <taxon>Stramenopiles</taxon>
        <taxon>Bigyra</taxon>
        <taxon>Labyrinthulomycetes</taxon>
        <taxon>Thraustochytrida</taxon>
        <taxon>Thraustochytriidae</taxon>
        <taxon>Mucochytrium</taxon>
    </lineage>
</organism>
<accession>A0A7S2R7D8</accession>
<dbReference type="InterPro" id="IPR044845">
    <property type="entry name" value="HPAT/SRGT1-like"/>
</dbReference>
<dbReference type="GO" id="GO:0016757">
    <property type="term" value="F:glycosyltransferase activity"/>
    <property type="evidence" value="ECO:0007669"/>
    <property type="project" value="UniProtKB-KW"/>
</dbReference>
<feature type="domain" description="Hydroxyproline O-arabinosyltransferase-like" evidence="8">
    <location>
        <begin position="132"/>
        <end position="315"/>
    </location>
</feature>
<gene>
    <name evidence="9" type="ORF">QSP1433_LOCUS458</name>
</gene>
<protein>
    <recommendedName>
        <fullName evidence="8">Hydroxyproline O-arabinosyltransferase-like domain-containing protein</fullName>
    </recommendedName>
</protein>
<evidence type="ECO:0000256" key="3">
    <source>
        <dbReference type="ARBA" id="ARBA00022679"/>
    </source>
</evidence>
<dbReference type="Pfam" id="PF23452">
    <property type="entry name" value="HPAT"/>
    <property type="match status" value="1"/>
</dbReference>
<sequence length="449" mass="52315">MSHFASTRYKLYAMFILCCLIIGMNNIYYYEASNIKAHTVSLVRKHNEPSKQNKIHLIYSVGCGGGSSYKLQLIEAMVLDYSWAKKKQPGNLTRIVSGCVHDKERREMMSRTSLTAKYDLERFNVWFTEKNDSLPDGTRYVMFNRPTALVKFFQTEATADDTVYGVLDPDFLFLNPIPSHLVDMVREKKAVAGYYGLGPRWTKWGYELCMEKFPNRLDCAKYTTVDSSVSRTSFEAGAPYLMLRSDWQELLPLWLTVMPPTYERYYNGMESDMYAYIIASFAIGLEHHLDRSLMRTCMRGDSTSVGPDNTFIHYCQRFTMYETRGPKYQFNDVKEFLPHARPEKMLSKFTFTFSKYWIQPRNKQKWAIECEAPLLVEPPELTDKEFAIVDSSIAYHSFVLHKLISGFNDAILAYKRKHCLLETVNDSKQMYLHEAHRKVNYQLFSLVEV</sequence>
<proteinExistence type="predicted"/>
<comment type="subcellular location">
    <subcellularLocation>
        <location evidence="1">Membrane</location>
        <topology evidence="1">Single-pass membrane protein</topology>
    </subcellularLocation>
</comment>
<dbReference type="PANTHER" id="PTHR31485:SF7">
    <property type="entry name" value="PEPTIDYL SERINE ALPHA-GALACTOSYLTRANSFERASE"/>
    <property type="match status" value="1"/>
</dbReference>
<dbReference type="GO" id="GO:0016020">
    <property type="term" value="C:membrane"/>
    <property type="evidence" value="ECO:0007669"/>
    <property type="project" value="UniProtKB-SubCell"/>
</dbReference>
<evidence type="ECO:0000256" key="1">
    <source>
        <dbReference type="ARBA" id="ARBA00004167"/>
    </source>
</evidence>
<evidence type="ECO:0000256" key="6">
    <source>
        <dbReference type="ARBA" id="ARBA00023136"/>
    </source>
</evidence>
<evidence type="ECO:0000256" key="4">
    <source>
        <dbReference type="ARBA" id="ARBA00022692"/>
    </source>
</evidence>
<dbReference type="InterPro" id="IPR056508">
    <property type="entry name" value="HPAT-like"/>
</dbReference>
<keyword evidence="5 7" id="KW-1133">Transmembrane helix</keyword>
<feature type="transmembrane region" description="Helical" evidence="7">
    <location>
        <begin position="12"/>
        <end position="30"/>
    </location>
</feature>
<evidence type="ECO:0000256" key="2">
    <source>
        <dbReference type="ARBA" id="ARBA00022676"/>
    </source>
</evidence>
<evidence type="ECO:0000256" key="7">
    <source>
        <dbReference type="SAM" id="Phobius"/>
    </source>
</evidence>
<dbReference type="EMBL" id="HBHK01000735">
    <property type="protein sequence ID" value="CAD9662831.1"/>
    <property type="molecule type" value="Transcribed_RNA"/>
</dbReference>
<keyword evidence="4 7" id="KW-0812">Transmembrane</keyword>
<evidence type="ECO:0000259" key="8">
    <source>
        <dbReference type="Pfam" id="PF23452"/>
    </source>
</evidence>
<evidence type="ECO:0000313" key="9">
    <source>
        <dbReference type="EMBL" id="CAD9662831.1"/>
    </source>
</evidence>
<keyword evidence="2" id="KW-0328">Glycosyltransferase</keyword>